<dbReference type="AlphaFoldDB" id="A0A813E0W1"/>
<dbReference type="Gene3D" id="1.25.40.10">
    <property type="entry name" value="Tetratricopeptide repeat domain"/>
    <property type="match status" value="1"/>
</dbReference>
<evidence type="ECO:0000313" key="2">
    <source>
        <dbReference type="Proteomes" id="UP000654075"/>
    </source>
</evidence>
<keyword evidence="2" id="KW-1185">Reference proteome</keyword>
<dbReference type="Proteomes" id="UP000654075">
    <property type="component" value="Unassembled WGS sequence"/>
</dbReference>
<name>A0A813E0W1_POLGL</name>
<protein>
    <submittedName>
        <fullName evidence="1">Uncharacterized protein</fullName>
    </submittedName>
</protein>
<organism evidence="1 2">
    <name type="scientific">Polarella glacialis</name>
    <name type="common">Dinoflagellate</name>
    <dbReference type="NCBI Taxonomy" id="89957"/>
    <lineage>
        <taxon>Eukaryota</taxon>
        <taxon>Sar</taxon>
        <taxon>Alveolata</taxon>
        <taxon>Dinophyceae</taxon>
        <taxon>Suessiales</taxon>
        <taxon>Suessiaceae</taxon>
        <taxon>Polarella</taxon>
    </lineage>
</organism>
<dbReference type="InterPro" id="IPR011990">
    <property type="entry name" value="TPR-like_helical_dom_sf"/>
</dbReference>
<dbReference type="OrthoDB" id="410588at2759"/>
<dbReference type="Gene3D" id="3.40.30.10">
    <property type="entry name" value="Glutaredoxin"/>
    <property type="match status" value="1"/>
</dbReference>
<proteinExistence type="predicted"/>
<evidence type="ECO:0000313" key="1">
    <source>
        <dbReference type="EMBL" id="CAE8592320.1"/>
    </source>
</evidence>
<dbReference type="PROSITE" id="PS51354">
    <property type="entry name" value="GLUTAREDOXIN_2"/>
    <property type="match status" value="1"/>
</dbReference>
<gene>
    <name evidence="1" type="ORF">PGLA1383_LOCUS10975</name>
</gene>
<accession>A0A813E0W1</accession>
<dbReference type="OMA" id="PRERCTT"/>
<comment type="caution">
    <text evidence="1">The sequence shown here is derived from an EMBL/GenBank/DDBJ whole genome shotgun (WGS) entry which is preliminary data.</text>
</comment>
<sequence length="361" mass="39080">MEISEPSSFQLGQQCLKEGDVVAAVKHLEAAMAEPQGLTLDGHLLMAEALWQQAGSGGTATALPHYEAALKLAREAGDSSKEAAVSLGHGFALLQLGRGLEARETLRRAHALAEEDKNPAAMNFIDGLLKQAEAAMSPQEQSVATWQQFAAAFTHKRPVLFMRGNAKSPGDEASALGVLKLREAGVKSLKVVDVWASGPEVPEGLQTLSNFEVPFPQLFVQGASVENWTELPAEELTSLLKDNGVLMSEPGEKKPEEPGCHGSFSEGLQPWEVVLVELVSKQGAKDWGPKLQELQERGLEEVPSDVLELEEAWARLSPIVKEKLEKQPEMPCGHSCNTCPTKHDCQLHDAVGHVRDIEDLL</sequence>
<reference evidence="1" key="1">
    <citation type="submission" date="2021-02" db="EMBL/GenBank/DDBJ databases">
        <authorList>
            <person name="Dougan E. K."/>
            <person name="Rhodes N."/>
            <person name="Thang M."/>
            <person name="Chan C."/>
        </authorList>
    </citation>
    <scope>NUCLEOTIDE SEQUENCE</scope>
</reference>
<dbReference type="EMBL" id="CAJNNV010005605">
    <property type="protein sequence ID" value="CAE8592320.1"/>
    <property type="molecule type" value="Genomic_DNA"/>
</dbReference>
<dbReference type="SUPFAM" id="SSF48452">
    <property type="entry name" value="TPR-like"/>
    <property type="match status" value="1"/>
</dbReference>